<reference evidence="8" key="1">
    <citation type="submission" date="2019-12" db="EMBL/GenBank/DDBJ databases">
        <title>Actinomadura physcomitrii sp. nov., a novel actinomycete isolated from moss [Physcomitrium sphaericum (Ludw) Fuernr].</title>
        <authorList>
            <person name="Zhuang X."/>
        </authorList>
    </citation>
    <scope>NUCLEOTIDE SEQUENCE [LARGE SCALE GENOMIC DNA]</scope>
    <source>
        <strain evidence="8">LD22</strain>
    </source>
</reference>
<proteinExistence type="inferred from homology"/>
<evidence type="ECO:0000256" key="4">
    <source>
        <dbReference type="ARBA" id="ARBA00022801"/>
    </source>
</evidence>
<dbReference type="EMBL" id="WBMS02000012">
    <property type="protein sequence ID" value="MWA02108.1"/>
    <property type="molecule type" value="Genomic_DNA"/>
</dbReference>
<dbReference type="GO" id="GO:0016814">
    <property type="term" value="F:hydrolase activity, acting on carbon-nitrogen (but not peptide) bonds, in cyclic amidines"/>
    <property type="evidence" value="ECO:0007669"/>
    <property type="project" value="UniProtKB-ARBA"/>
</dbReference>
<keyword evidence="9" id="KW-1185">Reference proteome</keyword>
<dbReference type="AlphaFoldDB" id="A0A6I4M7G3"/>
<feature type="region of interest" description="Disordered" evidence="6">
    <location>
        <begin position="1"/>
        <end position="22"/>
    </location>
</feature>
<dbReference type="SUPFAM" id="SSF52980">
    <property type="entry name" value="Restriction endonuclease-like"/>
    <property type="match status" value="1"/>
</dbReference>
<dbReference type="InterPro" id="IPR001365">
    <property type="entry name" value="A_deaminase_dom"/>
</dbReference>
<evidence type="ECO:0000313" key="8">
    <source>
        <dbReference type="EMBL" id="MWA02108.1"/>
    </source>
</evidence>
<evidence type="ECO:0000313" key="9">
    <source>
        <dbReference type="Proteomes" id="UP000462055"/>
    </source>
</evidence>
<evidence type="ECO:0000256" key="5">
    <source>
        <dbReference type="ARBA" id="ARBA00022833"/>
    </source>
</evidence>
<dbReference type="InterPro" id="IPR011335">
    <property type="entry name" value="Restrct_endonuc-II-like"/>
</dbReference>
<sequence length="360" mass="38696">MPAEPVSDRLRPPLEGWTAEDLDSLPPGGSRFEMLDGALIRMSPQSAFHSRVKRRLATAVEEHASEGVRVDTGITVKLDCRQRPEPDVLVLVRACLQRPGDFRRIAYEFCEDEAAQGTRYAEVSFTAAAHGERLGDLDMPLTAVREGLDAGREAFGIEVGLLLDHSRRRSLGRAWRTLDLARRHDGVVAVGLAGDESYPGDPFTEVFAAARDAGLHVVHHAGEGEGAASIRQAIGPGRTERLGHGIRVLDDPDLVAEVRERKIPLEVCPSSNVALGFAPSLAEHPLPRLREAGLIVTVNTDIPALIGTPLATEYARVRGAFGYDGAALAALAGAGVDASFAPASTKARLHREIESWLAIV</sequence>
<evidence type="ECO:0000259" key="7">
    <source>
        <dbReference type="Pfam" id="PF00962"/>
    </source>
</evidence>
<dbReference type="InterPro" id="IPR006330">
    <property type="entry name" value="Ado/ade_deaminase"/>
</dbReference>
<dbReference type="NCBIfam" id="TIGR01430">
    <property type="entry name" value="aden_deam"/>
    <property type="match status" value="1"/>
</dbReference>
<protein>
    <submittedName>
        <fullName evidence="8">Adenosine deaminase</fullName>
        <ecNumber evidence="8">3.5.4.4</ecNumber>
    </submittedName>
</protein>
<feature type="domain" description="Adenosine deaminase" evidence="7">
    <location>
        <begin position="89"/>
        <end position="355"/>
    </location>
</feature>
<comment type="similarity">
    <text evidence="2">Belongs to the metallo-dependent hydrolases superfamily. Adenosine and AMP deaminases family.</text>
</comment>
<evidence type="ECO:0000256" key="2">
    <source>
        <dbReference type="ARBA" id="ARBA00006676"/>
    </source>
</evidence>
<evidence type="ECO:0000256" key="3">
    <source>
        <dbReference type="ARBA" id="ARBA00022723"/>
    </source>
</evidence>
<evidence type="ECO:0000256" key="6">
    <source>
        <dbReference type="SAM" id="MobiDB-lite"/>
    </source>
</evidence>
<feature type="compositionally biased region" description="Basic and acidic residues" evidence="6">
    <location>
        <begin position="1"/>
        <end position="12"/>
    </location>
</feature>
<dbReference type="Gene3D" id="3.20.20.140">
    <property type="entry name" value="Metal-dependent hydrolases"/>
    <property type="match status" value="1"/>
</dbReference>
<name>A0A6I4M7G3_9ACTN</name>
<dbReference type="PANTHER" id="PTHR43114">
    <property type="entry name" value="ADENINE DEAMINASE"/>
    <property type="match status" value="1"/>
</dbReference>
<dbReference type="CDD" id="cd06260">
    <property type="entry name" value="DUF820-like"/>
    <property type="match status" value="1"/>
</dbReference>
<keyword evidence="4 8" id="KW-0378">Hydrolase</keyword>
<comment type="caution">
    <text evidence="8">The sequence shown here is derived from an EMBL/GenBank/DDBJ whole genome shotgun (WGS) entry which is preliminary data.</text>
</comment>
<dbReference type="Proteomes" id="UP000462055">
    <property type="component" value="Unassembled WGS sequence"/>
</dbReference>
<organism evidence="8 9">
    <name type="scientific">Actinomadura physcomitrii</name>
    <dbReference type="NCBI Taxonomy" id="2650748"/>
    <lineage>
        <taxon>Bacteria</taxon>
        <taxon>Bacillati</taxon>
        <taxon>Actinomycetota</taxon>
        <taxon>Actinomycetes</taxon>
        <taxon>Streptosporangiales</taxon>
        <taxon>Thermomonosporaceae</taxon>
        <taxon>Actinomadura</taxon>
    </lineage>
</organism>
<dbReference type="GO" id="GO:0046872">
    <property type="term" value="F:metal ion binding"/>
    <property type="evidence" value="ECO:0007669"/>
    <property type="project" value="UniProtKB-KW"/>
</dbReference>
<comment type="cofactor">
    <cofactor evidence="1">
        <name>Zn(2+)</name>
        <dbReference type="ChEBI" id="CHEBI:29105"/>
    </cofactor>
</comment>
<keyword evidence="5" id="KW-0862">Zinc</keyword>
<dbReference type="GO" id="GO:0019239">
    <property type="term" value="F:deaminase activity"/>
    <property type="evidence" value="ECO:0007669"/>
    <property type="project" value="InterPro"/>
</dbReference>
<dbReference type="InterPro" id="IPR032466">
    <property type="entry name" value="Metal_Hydrolase"/>
</dbReference>
<evidence type="ECO:0000256" key="1">
    <source>
        <dbReference type="ARBA" id="ARBA00001947"/>
    </source>
</evidence>
<dbReference type="InterPro" id="IPR008538">
    <property type="entry name" value="Uma2"/>
</dbReference>
<dbReference type="Pfam" id="PF00962">
    <property type="entry name" value="A_deaminase"/>
    <property type="match status" value="1"/>
</dbReference>
<dbReference type="EC" id="3.5.4.4" evidence="8"/>
<dbReference type="SUPFAM" id="SSF51556">
    <property type="entry name" value="Metallo-dependent hydrolases"/>
    <property type="match status" value="1"/>
</dbReference>
<dbReference type="RefSeq" id="WP_151594576.1">
    <property type="nucleotide sequence ID" value="NZ_WBMS02000012.1"/>
</dbReference>
<accession>A0A6I4M7G3</accession>
<keyword evidence="3" id="KW-0479">Metal-binding</keyword>
<gene>
    <name evidence="8" type="primary">add</name>
    <name evidence="8" type="ORF">F8568_017355</name>
</gene>
<dbReference type="PANTHER" id="PTHR43114:SF6">
    <property type="entry name" value="ADENINE DEAMINASE"/>
    <property type="match status" value="1"/>
</dbReference>